<feature type="transmembrane region" description="Helical" evidence="8">
    <location>
        <begin position="207"/>
        <end position="225"/>
    </location>
</feature>
<dbReference type="Proteomes" id="UP001199106">
    <property type="component" value="Unassembled WGS sequence"/>
</dbReference>
<evidence type="ECO:0000256" key="8">
    <source>
        <dbReference type="SAM" id="Phobius"/>
    </source>
</evidence>
<dbReference type="PIRSF" id="PIRSF006060">
    <property type="entry name" value="AA_transporter"/>
    <property type="match status" value="1"/>
</dbReference>
<keyword evidence="4" id="KW-0029">Amino-acid transport</keyword>
<evidence type="ECO:0000256" key="1">
    <source>
        <dbReference type="ARBA" id="ARBA00004141"/>
    </source>
</evidence>
<dbReference type="GO" id="GO:0015171">
    <property type="term" value="F:amino acid transmembrane transporter activity"/>
    <property type="evidence" value="ECO:0007669"/>
    <property type="project" value="TreeGrafter"/>
</dbReference>
<dbReference type="PANTHER" id="PTHR43341:SF9">
    <property type="entry name" value="DICARBOXYLIC AMINO ACID PERMEASE"/>
    <property type="match status" value="1"/>
</dbReference>
<comment type="subcellular location">
    <subcellularLocation>
        <location evidence="1">Membrane</location>
        <topology evidence="1">Multi-pass membrane protein</topology>
    </subcellularLocation>
</comment>
<dbReference type="InterPro" id="IPR004840">
    <property type="entry name" value="Amino_acid_permease_CS"/>
</dbReference>
<feature type="transmembrane region" description="Helical" evidence="8">
    <location>
        <begin position="63"/>
        <end position="85"/>
    </location>
</feature>
<organism evidence="10 11">
    <name type="scientific">Alternaria panax</name>
    <dbReference type="NCBI Taxonomy" id="48097"/>
    <lineage>
        <taxon>Eukaryota</taxon>
        <taxon>Fungi</taxon>
        <taxon>Dikarya</taxon>
        <taxon>Ascomycota</taxon>
        <taxon>Pezizomycotina</taxon>
        <taxon>Dothideomycetes</taxon>
        <taxon>Pleosporomycetidae</taxon>
        <taxon>Pleosporales</taxon>
        <taxon>Pleosporineae</taxon>
        <taxon>Pleosporaceae</taxon>
        <taxon>Alternaria</taxon>
        <taxon>Alternaria sect. Panax</taxon>
    </lineage>
</organism>
<proteinExistence type="predicted"/>
<protein>
    <recommendedName>
        <fullName evidence="9">Amino acid permease/ SLC12A domain-containing protein</fullName>
    </recommendedName>
</protein>
<feature type="transmembrane region" description="Helical" evidence="8">
    <location>
        <begin position="406"/>
        <end position="427"/>
    </location>
</feature>
<feature type="transmembrane region" description="Helical" evidence="8">
    <location>
        <begin position="175"/>
        <end position="195"/>
    </location>
</feature>
<dbReference type="InterPro" id="IPR050524">
    <property type="entry name" value="APC_YAT"/>
</dbReference>
<dbReference type="AlphaFoldDB" id="A0AAD4IFA1"/>
<dbReference type="Gene3D" id="1.20.1740.10">
    <property type="entry name" value="Amino acid/polyamine transporter I"/>
    <property type="match status" value="1"/>
</dbReference>
<dbReference type="PROSITE" id="PS00218">
    <property type="entry name" value="AMINO_ACID_PERMEASE_1"/>
    <property type="match status" value="1"/>
</dbReference>
<dbReference type="EMBL" id="JAANER010000002">
    <property type="protein sequence ID" value="KAG9193530.1"/>
    <property type="molecule type" value="Genomic_DNA"/>
</dbReference>
<keyword evidence="2" id="KW-0813">Transport</keyword>
<evidence type="ECO:0000313" key="10">
    <source>
        <dbReference type="EMBL" id="KAG9193530.1"/>
    </source>
</evidence>
<dbReference type="PANTHER" id="PTHR43341">
    <property type="entry name" value="AMINO ACID PERMEASE"/>
    <property type="match status" value="1"/>
</dbReference>
<accession>A0AAD4IFA1</accession>
<feature type="transmembrane region" description="Helical" evidence="8">
    <location>
        <begin position="91"/>
        <end position="111"/>
    </location>
</feature>
<evidence type="ECO:0000313" key="11">
    <source>
        <dbReference type="Proteomes" id="UP001199106"/>
    </source>
</evidence>
<keyword evidence="6 8" id="KW-0472">Membrane</keyword>
<comment type="caution">
    <text evidence="10">The sequence shown here is derived from an EMBL/GenBank/DDBJ whole genome shotgun (WGS) entry which is preliminary data.</text>
</comment>
<feature type="transmembrane region" description="Helical" evidence="8">
    <location>
        <begin position="245"/>
        <end position="263"/>
    </location>
</feature>
<dbReference type="Pfam" id="PF00324">
    <property type="entry name" value="AA_permease"/>
    <property type="match status" value="1"/>
</dbReference>
<dbReference type="InterPro" id="IPR004841">
    <property type="entry name" value="AA-permease/SLC12A_dom"/>
</dbReference>
<feature type="domain" description="Amino acid permease/ SLC12A" evidence="9">
    <location>
        <begin position="62"/>
        <end position="514"/>
    </location>
</feature>
<feature type="transmembrane region" description="Helical" evidence="8">
    <location>
        <begin position="448"/>
        <end position="469"/>
    </location>
</feature>
<evidence type="ECO:0000256" key="7">
    <source>
        <dbReference type="SAM" id="MobiDB-lite"/>
    </source>
</evidence>
<keyword evidence="11" id="KW-1185">Reference proteome</keyword>
<feature type="compositionally biased region" description="Low complexity" evidence="7">
    <location>
        <begin position="8"/>
        <end position="22"/>
    </location>
</feature>
<reference evidence="10" key="1">
    <citation type="submission" date="2021-07" db="EMBL/GenBank/DDBJ databases">
        <title>Genome Resource of American Ginseng Black Spot Pathogen Alternaria panax.</title>
        <authorList>
            <person name="Qiu C."/>
            <person name="Wang W."/>
            <person name="Liu Z."/>
        </authorList>
    </citation>
    <scope>NUCLEOTIDE SEQUENCE</scope>
    <source>
        <strain evidence="10">BNCC115425</strain>
    </source>
</reference>
<gene>
    <name evidence="10" type="ORF">G6011_03565</name>
</gene>
<evidence type="ECO:0000256" key="3">
    <source>
        <dbReference type="ARBA" id="ARBA00022692"/>
    </source>
</evidence>
<evidence type="ECO:0000256" key="4">
    <source>
        <dbReference type="ARBA" id="ARBA00022970"/>
    </source>
</evidence>
<keyword evidence="3 8" id="KW-0812">Transmembrane</keyword>
<feature type="region of interest" description="Disordered" evidence="7">
    <location>
        <begin position="1"/>
        <end position="30"/>
    </location>
</feature>
<feature type="transmembrane region" description="Helical" evidence="8">
    <location>
        <begin position="284"/>
        <end position="302"/>
    </location>
</feature>
<sequence>MAIWNRKSSSSDGASPHASSDPEYGVKSEYQHATGEAPAVDSNGVAVHTDHSHLHRGLKSRHITMIAIGGAIGTGLIIGTGKALAQSGPGSILIAYTSVGLIVFVVMTALGEMAAWIPHASGFAGYATRFCDPALGFALGWTYWCKYIITTPNQLTATALILQEWKSRDEVNPGVWIAVFLVAIICINYFGIKFFGELEFWLSTVKVITIVGVIFLSFLLAVGAGPGGATGFKYYKNPGAFKPSLVNAVFAYLGTELIGVTVGEAQNPRKTIPRAIKLTFYRILFFYCLSVFFLGMIVPYNSDRLAFANKATTGASASPFVVAIRIAEIPHLPGIVNACILLFTFSASNSDLYIASRTIYGLAVEGHAPKIFLWTDKRGVPVPALAISALFCCTAFMNAADDAKVVFGYFVNLTTIFGLLSWISLLVSHIWFVRARRAQGITTDQMAYHAPFGLTGSYIALFFCILIALTKNFNVFTKGSYGDFDYKNFVTGYLGIPVYLICIFGYKYTMKSKMVKPHEADFYTGKDEIDREEEAFLAHAAEKRATEGKGGSWFYRTFIAWLI</sequence>
<feature type="transmembrane region" description="Helical" evidence="8">
    <location>
        <begin position="489"/>
        <end position="506"/>
    </location>
</feature>
<keyword evidence="5 8" id="KW-1133">Transmembrane helix</keyword>
<evidence type="ECO:0000259" key="9">
    <source>
        <dbReference type="Pfam" id="PF00324"/>
    </source>
</evidence>
<evidence type="ECO:0000256" key="6">
    <source>
        <dbReference type="ARBA" id="ARBA00023136"/>
    </source>
</evidence>
<evidence type="ECO:0000256" key="5">
    <source>
        <dbReference type="ARBA" id="ARBA00022989"/>
    </source>
</evidence>
<dbReference type="GO" id="GO:0016020">
    <property type="term" value="C:membrane"/>
    <property type="evidence" value="ECO:0007669"/>
    <property type="project" value="UniProtKB-SubCell"/>
</dbReference>
<dbReference type="FunFam" id="1.20.1740.10:FF:000006">
    <property type="entry name" value="General amino acid permease"/>
    <property type="match status" value="1"/>
</dbReference>
<name>A0AAD4IFA1_9PLEO</name>
<evidence type="ECO:0000256" key="2">
    <source>
        <dbReference type="ARBA" id="ARBA00022448"/>
    </source>
</evidence>